<protein>
    <recommendedName>
        <fullName evidence="1">DUF5753 domain-containing protein</fullName>
    </recommendedName>
</protein>
<reference evidence="2 3" key="1">
    <citation type="submission" date="2019-08" db="EMBL/GenBank/DDBJ databases">
        <title>Actinomadura sp. nov. CYP1-5 isolated from mountain soil.</title>
        <authorList>
            <person name="Songsumanus A."/>
            <person name="Kuncharoen N."/>
            <person name="Kudo T."/>
            <person name="Yuki M."/>
            <person name="Igarashi Y."/>
            <person name="Tanasupawat S."/>
        </authorList>
    </citation>
    <scope>NUCLEOTIDE SEQUENCE [LARGE SCALE GENOMIC DNA]</scope>
    <source>
        <strain evidence="2 3">GKU157</strain>
    </source>
</reference>
<sequence>MGFEAEALTFGDFQPLYIPGLLQTEDYARAVLQASPTPGTPEEIDREVAVRLERQGILTADHQPEFWFVISEAALRVRLGDDNLMRTELRHLAEVARQPNVTVQILPATATAHVNPVTGFRILSFADPKDPTIVYVEHLTGALFLERDDEVRRYRLVFDHLQAEALGKGASLDLIRHIADEMG</sequence>
<accession>A0A5D0TQD4</accession>
<feature type="domain" description="DUF5753" evidence="1">
    <location>
        <begin position="2"/>
        <end position="177"/>
    </location>
</feature>
<comment type="caution">
    <text evidence="2">The sequence shown here is derived from an EMBL/GenBank/DDBJ whole genome shotgun (WGS) entry which is preliminary data.</text>
</comment>
<evidence type="ECO:0000313" key="3">
    <source>
        <dbReference type="Proteomes" id="UP000322634"/>
    </source>
</evidence>
<organism evidence="2 3">
    <name type="scientific">Actinomadura syzygii</name>
    <dbReference type="NCBI Taxonomy" id="1427538"/>
    <lineage>
        <taxon>Bacteria</taxon>
        <taxon>Bacillati</taxon>
        <taxon>Actinomycetota</taxon>
        <taxon>Actinomycetes</taxon>
        <taxon>Streptosporangiales</taxon>
        <taxon>Thermomonosporaceae</taxon>
        <taxon>Actinomadura</taxon>
    </lineage>
</organism>
<dbReference type="AlphaFoldDB" id="A0A5D0TQD4"/>
<proteinExistence type="predicted"/>
<gene>
    <name evidence="2" type="ORF">FXF65_42440</name>
</gene>
<evidence type="ECO:0000259" key="1">
    <source>
        <dbReference type="Pfam" id="PF19054"/>
    </source>
</evidence>
<name>A0A5D0TQD4_9ACTN</name>
<dbReference type="Pfam" id="PF19054">
    <property type="entry name" value="DUF5753"/>
    <property type="match status" value="1"/>
</dbReference>
<dbReference type="OrthoDB" id="3461168at2"/>
<dbReference type="Proteomes" id="UP000322634">
    <property type="component" value="Unassembled WGS sequence"/>
</dbReference>
<keyword evidence="3" id="KW-1185">Reference proteome</keyword>
<dbReference type="RefSeq" id="WP_148356151.1">
    <property type="nucleotide sequence ID" value="NZ_JBHSBF010000032.1"/>
</dbReference>
<evidence type="ECO:0000313" key="2">
    <source>
        <dbReference type="EMBL" id="TYC07465.1"/>
    </source>
</evidence>
<dbReference type="EMBL" id="VSFF01000022">
    <property type="protein sequence ID" value="TYC07465.1"/>
    <property type="molecule type" value="Genomic_DNA"/>
</dbReference>
<dbReference type="InterPro" id="IPR043917">
    <property type="entry name" value="DUF5753"/>
</dbReference>